<dbReference type="AlphaFoldDB" id="A0A9I9D6Q1"/>
<dbReference type="EnsemblPlants" id="MELO3C013662.2.1">
    <property type="protein sequence ID" value="MELO3C013662.2.1"/>
    <property type="gene ID" value="MELO3C013662.2"/>
</dbReference>
<reference evidence="1" key="1">
    <citation type="submission" date="2023-03" db="UniProtKB">
        <authorList>
            <consortium name="EnsemblPlants"/>
        </authorList>
    </citation>
    <scope>IDENTIFICATION</scope>
</reference>
<evidence type="ECO:0000313" key="1">
    <source>
        <dbReference type="EnsemblPlants" id="MELO3C013662.2.1"/>
    </source>
</evidence>
<proteinExistence type="predicted"/>
<accession>A0A9I9D6Q1</accession>
<dbReference type="Gramene" id="MELO3C013662.2.1">
    <property type="protein sequence ID" value="MELO3C013662.2.1"/>
    <property type="gene ID" value="MELO3C013662.2"/>
</dbReference>
<name>A0A9I9D6Q1_CUCME</name>
<sequence length="78" mass="9012">MTVLSRARCLWRECIAAVWRERLPSERMCEVADMNGSCLVLGWWRKIVRERTAEARVVAHERTIEAAVVTHKRMTGAT</sequence>
<organism evidence="1">
    <name type="scientific">Cucumis melo</name>
    <name type="common">Muskmelon</name>
    <dbReference type="NCBI Taxonomy" id="3656"/>
    <lineage>
        <taxon>Eukaryota</taxon>
        <taxon>Viridiplantae</taxon>
        <taxon>Streptophyta</taxon>
        <taxon>Embryophyta</taxon>
        <taxon>Tracheophyta</taxon>
        <taxon>Spermatophyta</taxon>
        <taxon>Magnoliopsida</taxon>
        <taxon>eudicotyledons</taxon>
        <taxon>Gunneridae</taxon>
        <taxon>Pentapetalae</taxon>
        <taxon>rosids</taxon>
        <taxon>fabids</taxon>
        <taxon>Cucurbitales</taxon>
        <taxon>Cucurbitaceae</taxon>
        <taxon>Benincaseae</taxon>
        <taxon>Cucumis</taxon>
    </lineage>
</organism>
<protein>
    <submittedName>
        <fullName evidence="1">Uncharacterized protein</fullName>
    </submittedName>
</protein>